<keyword evidence="5" id="KW-0067">ATP-binding</keyword>
<gene>
    <name evidence="10" type="ORF">GCM10009533_39560</name>
</gene>
<organism evidence="10 11">
    <name type="scientific">Saccharopolyspora erythraea</name>
    <name type="common">Streptomyces erythraeus</name>
    <dbReference type="NCBI Taxonomy" id="1836"/>
    <lineage>
        <taxon>Bacteria</taxon>
        <taxon>Bacillati</taxon>
        <taxon>Actinomycetota</taxon>
        <taxon>Actinomycetes</taxon>
        <taxon>Pseudonocardiales</taxon>
        <taxon>Pseudonocardiaceae</taxon>
        <taxon>Saccharopolyspora</taxon>
    </lineage>
</organism>
<keyword evidence="11" id="KW-1185">Reference proteome</keyword>
<dbReference type="InterPro" id="IPR043129">
    <property type="entry name" value="ATPase_NBD"/>
</dbReference>
<evidence type="ECO:0000256" key="6">
    <source>
        <dbReference type="ARBA" id="ARBA00023157"/>
    </source>
</evidence>
<evidence type="ECO:0000256" key="2">
    <source>
        <dbReference type="ARBA" id="ARBA00022679"/>
    </source>
</evidence>
<dbReference type="SUPFAM" id="SSF53067">
    <property type="entry name" value="Actin-like ATPase domain"/>
    <property type="match status" value="2"/>
</dbReference>
<dbReference type="RefSeq" id="WP_009947052.1">
    <property type="nucleotide sequence ID" value="NZ_BAAAGS010000026.1"/>
</dbReference>
<dbReference type="CDD" id="cd07771">
    <property type="entry name" value="ASKHA_NBD_FGGY_RhaB-like"/>
    <property type="match status" value="1"/>
</dbReference>
<keyword evidence="6" id="KW-1015">Disulfide bond</keyword>
<keyword evidence="4" id="KW-0418">Kinase</keyword>
<reference evidence="11" key="1">
    <citation type="journal article" date="2019" name="Int. J. Syst. Evol. Microbiol.">
        <title>The Global Catalogue of Microorganisms (GCM) 10K type strain sequencing project: providing services to taxonomists for standard genome sequencing and annotation.</title>
        <authorList>
            <consortium name="The Broad Institute Genomics Platform"/>
            <consortium name="The Broad Institute Genome Sequencing Center for Infectious Disease"/>
            <person name="Wu L."/>
            <person name="Ma J."/>
        </authorList>
    </citation>
    <scope>NUCLEOTIDE SEQUENCE [LARGE SCALE GENOMIC DNA]</scope>
    <source>
        <strain evidence="11">JCM 10303</strain>
    </source>
</reference>
<dbReference type="InterPro" id="IPR013449">
    <property type="entry name" value="Rhamnulokinase"/>
</dbReference>
<proteinExistence type="inferred from homology"/>
<keyword evidence="3" id="KW-0547">Nucleotide-binding</keyword>
<dbReference type="Proteomes" id="UP001500729">
    <property type="component" value="Unassembled WGS sequence"/>
</dbReference>
<dbReference type="PANTHER" id="PTHR10196">
    <property type="entry name" value="SUGAR KINASE"/>
    <property type="match status" value="1"/>
</dbReference>
<feature type="domain" description="Carbohydrate kinase FGGY C-terminal" evidence="9">
    <location>
        <begin position="252"/>
        <end position="443"/>
    </location>
</feature>
<name>A0ABP3N9B3_SACER</name>
<dbReference type="Gene3D" id="3.30.420.40">
    <property type="match status" value="2"/>
</dbReference>
<dbReference type="InterPro" id="IPR018484">
    <property type="entry name" value="FGGY_N"/>
</dbReference>
<evidence type="ECO:0000256" key="4">
    <source>
        <dbReference type="ARBA" id="ARBA00022777"/>
    </source>
</evidence>
<dbReference type="PANTHER" id="PTHR10196:SF93">
    <property type="entry name" value="L-RHAMNULOKINASE"/>
    <property type="match status" value="1"/>
</dbReference>
<dbReference type="EMBL" id="BAAAGS010000026">
    <property type="protein sequence ID" value="GAA0536414.1"/>
    <property type="molecule type" value="Genomic_DNA"/>
</dbReference>
<keyword evidence="7" id="KW-0684">Rhamnose metabolism</keyword>
<evidence type="ECO:0000256" key="1">
    <source>
        <dbReference type="ARBA" id="ARBA00009156"/>
    </source>
</evidence>
<protein>
    <submittedName>
        <fullName evidence="10">Rhamnulokinase family protein</fullName>
    </submittedName>
</protein>
<keyword evidence="2" id="KW-0808">Transferase</keyword>
<sequence length="485" mass="51259">MERTFAAVDLGASSGRVIVGRFGAGELDLHEVHRFANNPVRLADGLHWDVLGLYREVLGGLRLAQPHALASVGIDGWAVDFGLLDGDGVLLGNPYHYRDERGVRGAEAVRARVDDAEHYRICGLQRLPINTVYQLAAAARSAHWDRAETLLLVPDLLVYWLTGEVGAEITNASTTGLFDATSRSWSRPLLDRLGLPSRLFPALRAPGEPAGHVRDGVASEAGVAGGLPVTVVASHDTASAVAAVPASADRFAYVSCGTWSPAGLELDGPVLTEESRAANFTNELGVDGTVRYLRNTMGLWLLHECVRSWRRQGRVVDEPQLLAQAAEAAPFAALVDATAPALLAPADMPSAIAEQCARTGQRPPADPAAVTRCVLESLAMAHRATLREAARLSGRGFDVVHLVGGGSRIELLCQLTADACGVPVVAGPTEATALGNLLVQARASGAVADLAAGRRLVARTQRLRHYRPRGGESEWASAAARVGLG</sequence>
<dbReference type="InterPro" id="IPR018485">
    <property type="entry name" value="FGGY_C"/>
</dbReference>
<dbReference type="Pfam" id="PF02782">
    <property type="entry name" value="FGGY_C"/>
    <property type="match status" value="1"/>
</dbReference>
<evidence type="ECO:0000259" key="8">
    <source>
        <dbReference type="Pfam" id="PF00370"/>
    </source>
</evidence>
<feature type="domain" description="Carbohydrate kinase FGGY N-terminal" evidence="8">
    <location>
        <begin position="67"/>
        <end position="241"/>
    </location>
</feature>
<dbReference type="Pfam" id="PF00370">
    <property type="entry name" value="FGGY_N"/>
    <property type="match status" value="1"/>
</dbReference>
<accession>A0ABP3N9B3</accession>
<evidence type="ECO:0000256" key="7">
    <source>
        <dbReference type="ARBA" id="ARBA00023308"/>
    </source>
</evidence>
<comment type="caution">
    <text evidence="10">The sequence shown here is derived from an EMBL/GenBank/DDBJ whole genome shotgun (WGS) entry which is preliminary data.</text>
</comment>
<evidence type="ECO:0000313" key="11">
    <source>
        <dbReference type="Proteomes" id="UP001500729"/>
    </source>
</evidence>
<evidence type="ECO:0000256" key="3">
    <source>
        <dbReference type="ARBA" id="ARBA00022741"/>
    </source>
</evidence>
<evidence type="ECO:0000256" key="5">
    <source>
        <dbReference type="ARBA" id="ARBA00022840"/>
    </source>
</evidence>
<evidence type="ECO:0000313" key="10">
    <source>
        <dbReference type="EMBL" id="GAA0536414.1"/>
    </source>
</evidence>
<comment type="similarity">
    <text evidence="1">Belongs to the FGGY kinase family.</text>
</comment>
<evidence type="ECO:0000259" key="9">
    <source>
        <dbReference type="Pfam" id="PF02782"/>
    </source>
</evidence>